<evidence type="ECO:0000313" key="2">
    <source>
        <dbReference type="Proteomes" id="UP000271889"/>
    </source>
</evidence>
<keyword evidence="2" id="KW-1185">Reference proteome</keyword>
<organism evidence="1 2">
    <name type="scientific">Cylicostephanus goldi</name>
    <name type="common">Nematode worm</name>
    <dbReference type="NCBI Taxonomy" id="71465"/>
    <lineage>
        <taxon>Eukaryota</taxon>
        <taxon>Metazoa</taxon>
        <taxon>Ecdysozoa</taxon>
        <taxon>Nematoda</taxon>
        <taxon>Chromadorea</taxon>
        <taxon>Rhabditida</taxon>
        <taxon>Rhabditina</taxon>
        <taxon>Rhabditomorpha</taxon>
        <taxon>Strongyloidea</taxon>
        <taxon>Strongylidae</taxon>
        <taxon>Cylicostephanus</taxon>
    </lineage>
</organism>
<gene>
    <name evidence="1" type="ORF">CGOC_LOCUS13285</name>
</gene>
<name>A0A3P7NHY1_CYLGO</name>
<reference evidence="1 2" key="1">
    <citation type="submission" date="2018-11" db="EMBL/GenBank/DDBJ databases">
        <authorList>
            <consortium name="Pathogen Informatics"/>
        </authorList>
    </citation>
    <scope>NUCLEOTIDE SEQUENCE [LARGE SCALE GENOMIC DNA]</scope>
</reference>
<dbReference type="Proteomes" id="UP000271889">
    <property type="component" value="Unassembled WGS sequence"/>
</dbReference>
<proteinExistence type="predicted"/>
<accession>A0A3P7NHY1</accession>
<protein>
    <submittedName>
        <fullName evidence="1">Uncharacterized protein</fullName>
    </submittedName>
</protein>
<dbReference type="OrthoDB" id="10511466at2759"/>
<sequence length="70" mass="7747">KAAEAKTEVKVEAAKEEEVVHEDNNWGIELVDESKTEESTTTVGNGLEYAYELPKEAEVEVEVSCSYAKL</sequence>
<dbReference type="AlphaFoldDB" id="A0A3P7NHY1"/>
<dbReference type="EMBL" id="UYRV01129866">
    <property type="protein sequence ID" value="VDN36703.1"/>
    <property type="molecule type" value="Genomic_DNA"/>
</dbReference>
<evidence type="ECO:0000313" key="1">
    <source>
        <dbReference type="EMBL" id="VDN36703.1"/>
    </source>
</evidence>
<feature type="non-terminal residue" evidence="1">
    <location>
        <position position="1"/>
    </location>
</feature>